<dbReference type="InterPro" id="IPR003107">
    <property type="entry name" value="HAT"/>
</dbReference>
<feature type="compositionally biased region" description="Basic and acidic residues" evidence="2">
    <location>
        <begin position="347"/>
        <end position="363"/>
    </location>
</feature>
<feature type="region of interest" description="Disordered" evidence="2">
    <location>
        <begin position="283"/>
        <end position="372"/>
    </location>
</feature>
<dbReference type="EMBL" id="HBKP01006612">
    <property type="protein sequence ID" value="CAE2209882.1"/>
    <property type="molecule type" value="Transcribed_RNA"/>
</dbReference>
<accession>A0A7S4M9K9</accession>
<organism evidence="3">
    <name type="scientific">Vannella robusta</name>
    <dbReference type="NCBI Taxonomy" id="1487602"/>
    <lineage>
        <taxon>Eukaryota</taxon>
        <taxon>Amoebozoa</taxon>
        <taxon>Discosea</taxon>
        <taxon>Flabellinia</taxon>
        <taxon>Vannellidae</taxon>
        <taxon>Vannella</taxon>
    </lineage>
</organism>
<sequence>MWSNSDNHHSSHPKPENIPGNFSISPDDPEVANTPGRSVASFSDFDYEAELSSILQTPPSGDKNATLPQQVRKTPGAEITDQTKHSARSEEMNSQFQILQALQNLKLSTEPTSFETAQSSAYNLPVRREAVSIPFSDQYSLWGHPNPNYRFEPSAAPCEPSRGPEVSTDSYRASNTGGSYEVSSYHPAMLSGPPILPFVPSTSNSNEYARNMNAYPPNHHNNGNQGQMYPHPSNFYPSGPPMARGSHMNTMNHTSYSRPNGAHDNARIHSNAALNEAQGFCPSSELLKGKNPNSYAPRPSMPVTISSKKPEHYQTHRRQASSGSPKMESQAPVISHRRSASTSTEHPIARKEDKEAPSGKDPGDSPTSNTKFKQFYRSFKQKEKEGYKEASQYAIEHLEILPEKVHWRVFLELADLAKRENRISKAREYYEQVNKLQPTAAQGWLEYAKMEEECGNLAACKSILSSGLSHCTVNESLMVKCLKHYERMDHLQEARALLGALKDVPVERTWRTIMEGGLLEARQGNLVVARQVFHYLIRSVPWYGPIYQEACRFEEKCEEHENAIKFVEAGLAENPRYGPLWFSALRLNEKLAENGDVSAMHETIERAVKSISKELIWKLYFEAAQIEERAGNIQESREFYVKSVSYCPENLLWKVWMGGARTELNYDNIDIARKLLKRALKEVPPKMKAMVLLECCRLEEYAHQLDKAREILTKAKKYTKHEWKVFLESVLLEMRANNLERAIEEAREALLIHTGTGRLWAVMIQLKQSQGIEAQMKVFRTALSEVPKSGEVWCEGARIALQQKDFAAARKYINFAIQFTPQYGDSFIEYLRLEILEKGEDANLEAVEQACVNADPNYGALWLHCKKNPLDSTRNVVREAIRLLNTPQSASDEVPAVAALMVNDIYQNVHQRSNEERRKAIFL</sequence>
<name>A0A7S4M9K9_9EUKA</name>
<dbReference type="PANTHER" id="PTHR11246">
    <property type="entry name" value="PRE-MRNA SPLICING FACTOR"/>
    <property type="match status" value="1"/>
</dbReference>
<dbReference type="Pfam" id="PF13181">
    <property type="entry name" value="TPR_8"/>
    <property type="match status" value="1"/>
</dbReference>
<dbReference type="Gene3D" id="1.25.40.10">
    <property type="entry name" value="Tetratricopeptide repeat domain"/>
    <property type="match status" value="3"/>
</dbReference>
<proteinExistence type="predicted"/>
<dbReference type="InterPro" id="IPR011990">
    <property type="entry name" value="TPR-like_helical_dom_sf"/>
</dbReference>
<dbReference type="SMART" id="SM00028">
    <property type="entry name" value="TPR"/>
    <property type="match status" value="3"/>
</dbReference>
<dbReference type="InterPro" id="IPR019734">
    <property type="entry name" value="TPR_rpt"/>
</dbReference>
<dbReference type="SUPFAM" id="SSF48452">
    <property type="entry name" value="TPR-like"/>
    <property type="match status" value="3"/>
</dbReference>
<dbReference type="AlphaFoldDB" id="A0A7S4M9K9"/>
<reference evidence="3" key="1">
    <citation type="submission" date="2021-01" db="EMBL/GenBank/DDBJ databases">
        <authorList>
            <person name="Corre E."/>
            <person name="Pelletier E."/>
            <person name="Niang G."/>
            <person name="Scheremetjew M."/>
            <person name="Finn R."/>
            <person name="Kale V."/>
            <person name="Holt S."/>
            <person name="Cochrane G."/>
            <person name="Meng A."/>
            <person name="Brown T."/>
            <person name="Cohen L."/>
        </authorList>
    </citation>
    <scope>NUCLEOTIDE SEQUENCE</scope>
    <source>
        <strain evidence="3">DIVA3 518/3/11/1/6</strain>
    </source>
</reference>
<feature type="compositionally biased region" description="Basic and acidic residues" evidence="2">
    <location>
        <begin position="1"/>
        <end position="15"/>
    </location>
</feature>
<dbReference type="InterPro" id="IPR045075">
    <property type="entry name" value="Syf1-like"/>
</dbReference>
<dbReference type="SMART" id="SM00386">
    <property type="entry name" value="HAT"/>
    <property type="match status" value="6"/>
</dbReference>
<protein>
    <submittedName>
        <fullName evidence="3">Uncharacterized protein</fullName>
    </submittedName>
</protein>
<dbReference type="GO" id="GO:0000398">
    <property type="term" value="P:mRNA splicing, via spliceosome"/>
    <property type="evidence" value="ECO:0007669"/>
    <property type="project" value="InterPro"/>
</dbReference>
<evidence type="ECO:0000256" key="1">
    <source>
        <dbReference type="ARBA" id="ARBA00022737"/>
    </source>
</evidence>
<evidence type="ECO:0000313" key="3">
    <source>
        <dbReference type="EMBL" id="CAE2209882.1"/>
    </source>
</evidence>
<evidence type="ECO:0000256" key="2">
    <source>
        <dbReference type="SAM" id="MobiDB-lite"/>
    </source>
</evidence>
<dbReference type="PANTHER" id="PTHR11246:SF20">
    <property type="entry name" value="TPR-CONTAINING PROTEIN DDB_G0280363"/>
    <property type="match status" value="1"/>
</dbReference>
<gene>
    <name evidence="3" type="ORF">VSP0166_LOCUS4775</name>
</gene>
<feature type="region of interest" description="Disordered" evidence="2">
    <location>
        <begin position="1"/>
        <end position="39"/>
    </location>
</feature>
<keyword evidence="1" id="KW-0677">Repeat</keyword>
<feature type="region of interest" description="Disordered" evidence="2">
    <location>
        <begin position="155"/>
        <end position="175"/>
    </location>
</feature>
<feature type="region of interest" description="Disordered" evidence="2">
    <location>
        <begin position="51"/>
        <end position="89"/>
    </location>
</feature>